<dbReference type="HOGENOM" id="CLU_009579_4_1_1"/>
<evidence type="ECO:0000256" key="9">
    <source>
        <dbReference type="ARBA" id="ARBA00061394"/>
    </source>
</evidence>
<evidence type="ECO:0000256" key="2">
    <source>
        <dbReference type="ARBA" id="ARBA00022475"/>
    </source>
</evidence>
<feature type="transmembrane region" description="Helical" evidence="12">
    <location>
        <begin position="253"/>
        <end position="278"/>
    </location>
</feature>
<reference evidence="14" key="3">
    <citation type="submission" date="2025-08" db="UniProtKB">
        <authorList>
            <consortium name="Ensembl"/>
        </authorList>
    </citation>
    <scope>IDENTIFICATION</scope>
</reference>
<evidence type="ECO:0000313" key="14">
    <source>
        <dbReference type="Ensembl" id="ENSPSIP00000000150.1"/>
    </source>
</evidence>
<evidence type="ECO:0000256" key="4">
    <source>
        <dbReference type="ARBA" id="ARBA00022989"/>
    </source>
</evidence>
<dbReference type="InterPro" id="IPR000276">
    <property type="entry name" value="GPCR_Rhodpsn"/>
</dbReference>
<dbReference type="PROSITE" id="PS00237">
    <property type="entry name" value="G_PROTEIN_RECEP_F1_1"/>
    <property type="match status" value="1"/>
</dbReference>
<keyword evidence="15" id="KW-1185">Reference proteome</keyword>
<keyword evidence="8 10" id="KW-0807">Transducer</keyword>
<comment type="subcellular location">
    <subcellularLocation>
        <location evidence="1">Cell membrane</location>
        <topology evidence="1">Multi-pass membrane protein</topology>
    </subcellularLocation>
</comment>
<dbReference type="FunFam" id="1.20.1070.10:FF:000193">
    <property type="entry name" value="Mas-related G-protein coupled receptor member E"/>
    <property type="match status" value="1"/>
</dbReference>
<evidence type="ECO:0000259" key="13">
    <source>
        <dbReference type="PROSITE" id="PS50262"/>
    </source>
</evidence>
<dbReference type="Pfam" id="PF00001">
    <property type="entry name" value="7tm_1"/>
    <property type="match status" value="1"/>
</dbReference>
<dbReference type="GO" id="GO:0004930">
    <property type="term" value="F:G protein-coupled receptor activity"/>
    <property type="evidence" value="ECO:0007669"/>
    <property type="project" value="UniProtKB-KW"/>
</dbReference>
<evidence type="ECO:0000256" key="8">
    <source>
        <dbReference type="ARBA" id="ARBA00023224"/>
    </source>
</evidence>
<dbReference type="eggNOG" id="ENOG502RTUE">
    <property type="taxonomic scope" value="Eukaryota"/>
</dbReference>
<keyword evidence="3 10" id="KW-0812">Transmembrane</keyword>
<reference evidence="15" key="1">
    <citation type="submission" date="2011-10" db="EMBL/GenBank/DDBJ databases">
        <authorList>
            <consortium name="Soft-shell Turtle Genome Consortium"/>
        </authorList>
    </citation>
    <scope>NUCLEOTIDE SEQUENCE [LARGE SCALE GENOMIC DNA]</scope>
    <source>
        <strain evidence="15">Daiwa-1</strain>
    </source>
</reference>
<reference evidence="14" key="4">
    <citation type="submission" date="2025-09" db="UniProtKB">
        <authorList>
            <consortium name="Ensembl"/>
        </authorList>
    </citation>
    <scope>IDENTIFICATION</scope>
</reference>
<dbReference type="GeneTree" id="ENSGT01030000234639"/>
<dbReference type="KEGG" id="pss:102463971"/>
<dbReference type="PRINTS" id="PR00237">
    <property type="entry name" value="GPCRRHODOPSN"/>
</dbReference>
<dbReference type="Ensembl" id="ENSPSIT00000000150.1">
    <property type="protein sequence ID" value="ENSPSIP00000000150.1"/>
    <property type="gene ID" value="ENSPSIG00000000149.1"/>
</dbReference>
<dbReference type="Gene3D" id="1.20.1070.10">
    <property type="entry name" value="Rhodopsin 7-helix transmembrane proteins"/>
    <property type="match status" value="1"/>
</dbReference>
<dbReference type="GO" id="GO:0005886">
    <property type="term" value="C:plasma membrane"/>
    <property type="evidence" value="ECO:0007669"/>
    <property type="project" value="UniProtKB-SubCell"/>
</dbReference>
<feature type="transmembrane region" description="Helical" evidence="12">
    <location>
        <begin position="186"/>
        <end position="209"/>
    </location>
</feature>
<dbReference type="EMBL" id="AGCU01045156">
    <property type="status" value="NOT_ANNOTATED_CDS"/>
    <property type="molecule type" value="Genomic_DNA"/>
</dbReference>
<feature type="transmembrane region" description="Helical" evidence="12">
    <location>
        <begin position="69"/>
        <end position="89"/>
    </location>
</feature>
<feature type="region of interest" description="Disordered" evidence="11">
    <location>
        <begin position="1"/>
        <end position="23"/>
    </location>
</feature>
<keyword evidence="2" id="KW-1003">Cell membrane</keyword>
<dbReference type="PROSITE" id="PS50262">
    <property type="entry name" value="G_PROTEIN_RECEP_F1_2"/>
    <property type="match status" value="1"/>
</dbReference>
<dbReference type="GeneID" id="102463971"/>
<dbReference type="AlphaFoldDB" id="K7EWJ0"/>
<accession>K7EWJ0</accession>
<dbReference type="PANTHER" id="PTHR11334:SF68">
    <property type="entry name" value="G-PROTEIN COUPLED RECEPTORS FAMILY 1 PROFILE DOMAIN-CONTAINING PROTEIN-RELATED"/>
    <property type="match status" value="1"/>
</dbReference>
<organism evidence="14 15">
    <name type="scientific">Pelodiscus sinensis</name>
    <name type="common">Chinese softshell turtle</name>
    <name type="synonym">Trionyx sinensis</name>
    <dbReference type="NCBI Taxonomy" id="13735"/>
    <lineage>
        <taxon>Eukaryota</taxon>
        <taxon>Metazoa</taxon>
        <taxon>Chordata</taxon>
        <taxon>Craniata</taxon>
        <taxon>Vertebrata</taxon>
        <taxon>Euteleostomi</taxon>
        <taxon>Archelosauria</taxon>
        <taxon>Testudinata</taxon>
        <taxon>Testudines</taxon>
        <taxon>Cryptodira</taxon>
        <taxon>Trionychia</taxon>
        <taxon>Trionychidae</taxon>
        <taxon>Pelodiscus</taxon>
    </lineage>
</organism>
<evidence type="ECO:0000313" key="15">
    <source>
        <dbReference type="Proteomes" id="UP000007267"/>
    </source>
</evidence>
<feature type="transmembrane region" description="Helical" evidence="12">
    <location>
        <begin position="221"/>
        <end position="241"/>
    </location>
</feature>
<keyword evidence="5 10" id="KW-0297">G-protein coupled receptor</keyword>
<keyword evidence="6 12" id="KW-0472">Membrane</keyword>
<evidence type="ECO:0000256" key="1">
    <source>
        <dbReference type="ARBA" id="ARBA00004651"/>
    </source>
</evidence>
<comment type="similarity">
    <text evidence="9">Belongs to the G-protein coupled receptor 1 family. Mas subfamily.</text>
</comment>
<evidence type="ECO:0000256" key="12">
    <source>
        <dbReference type="SAM" id="Phobius"/>
    </source>
</evidence>
<dbReference type="InterPro" id="IPR026234">
    <property type="entry name" value="MRGPCRFAMILY"/>
</dbReference>
<evidence type="ECO:0000256" key="7">
    <source>
        <dbReference type="ARBA" id="ARBA00023170"/>
    </source>
</evidence>
<dbReference type="SUPFAM" id="SSF81321">
    <property type="entry name" value="Family A G protein-coupled receptor-like"/>
    <property type="match status" value="1"/>
</dbReference>
<keyword evidence="7 10" id="KW-0675">Receptor</keyword>
<dbReference type="PRINTS" id="PR02108">
    <property type="entry name" value="MRGPCRFAMILY"/>
</dbReference>
<evidence type="ECO:0000256" key="5">
    <source>
        <dbReference type="ARBA" id="ARBA00023040"/>
    </source>
</evidence>
<evidence type="ECO:0000256" key="6">
    <source>
        <dbReference type="ARBA" id="ARBA00023136"/>
    </source>
</evidence>
<dbReference type="RefSeq" id="XP_006116988.1">
    <property type="nucleotide sequence ID" value="XM_006116926.3"/>
</dbReference>
<dbReference type="RefSeq" id="XP_006116987.1">
    <property type="nucleotide sequence ID" value="XM_006116925.3"/>
</dbReference>
<proteinExistence type="inferred from homology"/>
<dbReference type="InterPro" id="IPR017452">
    <property type="entry name" value="GPCR_Rhodpsn_7TM"/>
</dbReference>
<keyword evidence="4 12" id="KW-1133">Transmembrane helix</keyword>
<evidence type="ECO:0000256" key="11">
    <source>
        <dbReference type="SAM" id="MobiDB-lite"/>
    </source>
</evidence>
<feature type="domain" description="G-protein coupled receptors family 1 profile" evidence="13">
    <location>
        <begin position="50"/>
        <end position="275"/>
    </location>
</feature>
<feature type="transmembrane region" description="Helical" evidence="12">
    <location>
        <begin position="39"/>
        <end position="62"/>
    </location>
</feature>
<sequence>MMTEVGTTPLLLTETNPHNTDSEPGCQIHDFTSLILDSVTVLICLFGLAGNGMVFWLLGFCIKRNPFTVYILNLAIADFIFLLCLLAYLMLSMVETLFCLPEFGQSIRVFHLLFLFAHNASLYLLTAISLERCLSVFYPIWCRCRRPKRLSALVCALLWALSGLVTGLMTYFCVSKKDRHCRASRIAIYVVDFLIFAPVMVLTNLILFVKIQRSSQQRQPGKLYIVILLTVVFFLIFAIPFSMKSFGQYFNSVAISIEVCYALASVNSSINPVIYFLVGSYRKWQFRGSVKFAFRRVFEEQVESREDRESRRTTIMEMNN</sequence>
<evidence type="ECO:0000256" key="10">
    <source>
        <dbReference type="RuleBase" id="RU000688"/>
    </source>
</evidence>
<feature type="transmembrane region" description="Helical" evidence="12">
    <location>
        <begin position="109"/>
        <end position="130"/>
    </location>
</feature>
<name>K7EWJ0_PELSI</name>
<dbReference type="OMA" id="CLESGTF"/>
<evidence type="ECO:0000256" key="3">
    <source>
        <dbReference type="ARBA" id="ARBA00022692"/>
    </source>
</evidence>
<protein>
    <submittedName>
        <fullName evidence="14">Mas-related G-protein coupled receptor member H-like</fullName>
    </submittedName>
</protein>
<reference evidence="15" key="2">
    <citation type="journal article" date="2013" name="Nat. Genet.">
        <title>The draft genomes of soft-shell turtle and green sea turtle yield insights into the development and evolution of the turtle-specific body plan.</title>
        <authorList>
            <person name="Wang Z."/>
            <person name="Pascual-Anaya J."/>
            <person name="Zadissa A."/>
            <person name="Li W."/>
            <person name="Niimura Y."/>
            <person name="Huang Z."/>
            <person name="Li C."/>
            <person name="White S."/>
            <person name="Xiong Z."/>
            <person name="Fang D."/>
            <person name="Wang B."/>
            <person name="Ming Y."/>
            <person name="Chen Y."/>
            <person name="Zheng Y."/>
            <person name="Kuraku S."/>
            <person name="Pignatelli M."/>
            <person name="Herrero J."/>
            <person name="Beal K."/>
            <person name="Nozawa M."/>
            <person name="Li Q."/>
            <person name="Wang J."/>
            <person name="Zhang H."/>
            <person name="Yu L."/>
            <person name="Shigenobu S."/>
            <person name="Wang J."/>
            <person name="Liu J."/>
            <person name="Flicek P."/>
            <person name="Searle S."/>
            <person name="Wang J."/>
            <person name="Kuratani S."/>
            <person name="Yin Y."/>
            <person name="Aken B."/>
            <person name="Zhang G."/>
            <person name="Irie N."/>
        </authorList>
    </citation>
    <scope>NUCLEOTIDE SEQUENCE [LARGE SCALE GENOMIC DNA]</scope>
    <source>
        <strain evidence="15">Daiwa-1</strain>
    </source>
</reference>
<dbReference type="PANTHER" id="PTHR11334">
    <property type="entry name" value="MAS-RELATED G-PROTEIN COUPLED RECEPTOR"/>
    <property type="match status" value="1"/>
</dbReference>
<feature type="transmembrane region" description="Helical" evidence="12">
    <location>
        <begin position="150"/>
        <end position="174"/>
    </location>
</feature>
<dbReference type="RefSeq" id="XP_014425876.1">
    <property type="nucleotide sequence ID" value="XM_014570390.2"/>
</dbReference>
<dbReference type="Proteomes" id="UP000007267">
    <property type="component" value="Unassembled WGS sequence"/>
</dbReference>